<dbReference type="RefSeq" id="WP_017511851.1">
    <property type="nucleotide sequence ID" value="NZ_CP037901.1"/>
</dbReference>
<reference evidence="2 3" key="1">
    <citation type="submission" date="2019-03" db="EMBL/GenBank/DDBJ databases">
        <title>Comparative insights into the high quality Complete genome sequence of highly metal resistant Cupriavidus metallidurans strain BS1 isolated from a gold-copper mine.</title>
        <authorList>
            <person name="Mazhar H.S."/>
            <person name="Rensing C."/>
        </authorList>
    </citation>
    <scope>NUCLEOTIDE SEQUENCE [LARGE SCALE GENOMIC DNA]</scope>
    <source>
        <strain evidence="2 3">BS1</strain>
    </source>
</reference>
<evidence type="ECO:0000313" key="2">
    <source>
        <dbReference type="EMBL" id="QBP12846.1"/>
    </source>
</evidence>
<feature type="domain" description="DUF2249" evidence="1">
    <location>
        <begin position="10"/>
        <end position="78"/>
    </location>
</feature>
<proteinExistence type="predicted"/>
<gene>
    <name evidence="2" type="ORF">DDF84_024585</name>
</gene>
<evidence type="ECO:0000259" key="1">
    <source>
        <dbReference type="Pfam" id="PF10006"/>
    </source>
</evidence>
<dbReference type="InterPro" id="IPR018720">
    <property type="entry name" value="DUF2249"/>
</dbReference>
<name>A0A482IY10_9BURK</name>
<dbReference type="Pfam" id="PF10006">
    <property type="entry name" value="DUF2249"/>
    <property type="match status" value="1"/>
</dbReference>
<sequence>MSQSTANPRLDLRTIPPRDRHPLIFSTFTGLEVGQALELVNDHDPRPLQMQFQIERPGQFAWDYLEQGPATWRVAIKKVASAAKAGQCCGGCGGA</sequence>
<evidence type="ECO:0000313" key="3">
    <source>
        <dbReference type="Proteomes" id="UP000253772"/>
    </source>
</evidence>
<organism evidence="2 3">
    <name type="scientific">Cupriavidus metallidurans</name>
    <dbReference type="NCBI Taxonomy" id="119219"/>
    <lineage>
        <taxon>Bacteria</taxon>
        <taxon>Pseudomonadati</taxon>
        <taxon>Pseudomonadota</taxon>
        <taxon>Betaproteobacteria</taxon>
        <taxon>Burkholderiales</taxon>
        <taxon>Burkholderiaceae</taxon>
        <taxon>Cupriavidus</taxon>
    </lineage>
</organism>
<dbReference type="AlphaFoldDB" id="A0A482IY10"/>
<dbReference type="OrthoDB" id="8451629at2"/>
<accession>A0A482IY10</accession>
<protein>
    <submittedName>
        <fullName evidence="2">DUF2249 domain-containing protein</fullName>
    </submittedName>
</protein>
<dbReference type="Proteomes" id="UP000253772">
    <property type="component" value="Chromosome c2"/>
</dbReference>
<dbReference type="EMBL" id="CP037901">
    <property type="protein sequence ID" value="QBP12846.1"/>
    <property type="molecule type" value="Genomic_DNA"/>
</dbReference>